<proteinExistence type="inferred from homology"/>
<sequence length="140" mass="16402">MDPNQNFIKWSEMAKKFLGEDFWSDVMDVIPTSGPKVDVYHGDYEVLVLVDLPGVEDISQIQLRVQDDTLMIRGRLNSRKTHYEPVIQERYIGDFERNIELGTNVTQKNSSARYRKGVLEIHLPKSDRESYRSSIRIRDR</sequence>
<evidence type="ECO:0000313" key="5">
    <source>
        <dbReference type="Proteomes" id="UP000315636"/>
    </source>
</evidence>
<dbReference type="EMBL" id="FXTI01000007">
    <property type="protein sequence ID" value="SMO75634.1"/>
    <property type="molecule type" value="Genomic_DNA"/>
</dbReference>
<keyword evidence="5" id="KW-1185">Reference proteome</keyword>
<dbReference type="PROSITE" id="PS01031">
    <property type="entry name" value="SHSP"/>
    <property type="match status" value="1"/>
</dbReference>
<dbReference type="Pfam" id="PF00011">
    <property type="entry name" value="HSP20"/>
    <property type="match status" value="1"/>
</dbReference>
<dbReference type="Gene3D" id="2.60.40.790">
    <property type="match status" value="1"/>
</dbReference>
<dbReference type="InterPro" id="IPR002068">
    <property type="entry name" value="A-crystallin/Hsp20_dom"/>
</dbReference>
<dbReference type="Proteomes" id="UP000315636">
    <property type="component" value="Unassembled WGS sequence"/>
</dbReference>
<evidence type="ECO:0000259" key="3">
    <source>
        <dbReference type="PROSITE" id="PS01031"/>
    </source>
</evidence>
<organism evidence="4 5">
    <name type="scientific">Melghirimyces algeriensis</name>
    <dbReference type="NCBI Taxonomy" id="910412"/>
    <lineage>
        <taxon>Bacteria</taxon>
        <taxon>Bacillati</taxon>
        <taxon>Bacillota</taxon>
        <taxon>Bacilli</taxon>
        <taxon>Bacillales</taxon>
        <taxon>Thermoactinomycetaceae</taxon>
        <taxon>Melghirimyces</taxon>
    </lineage>
</organism>
<dbReference type="AlphaFoldDB" id="A0A521DV84"/>
<evidence type="ECO:0000256" key="2">
    <source>
        <dbReference type="RuleBase" id="RU003616"/>
    </source>
</evidence>
<name>A0A521DV84_9BACL</name>
<accession>A0A521DV84</accession>
<gene>
    <name evidence="4" type="ORF">SAMN06264849_10711</name>
</gene>
<comment type="similarity">
    <text evidence="1 2">Belongs to the small heat shock protein (HSP20) family.</text>
</comment>
<dbReference type="OrthoDB" id="1806521at2"/>
<reference evidence="4 5" key="1">
    <citation type="submission" date="2017-05" db="EMBL/GenBank/DDBJ databases">
        <authorList>
            <person name="Varghese N."/>
            <person name="Submissions S."/>
        </authorList>
    </citation>
    <scope>NUCLEOTIDE SEQUENCE [LARGE SCALE GENOMIC DNA]</scope>
    <source>
        <strain evidence="4 5">DSM 45474</strain>
    </source>
</reference>
<dbReference type="RefSeq" id="WP_142505822.1">
    <property type="nucleotide sequence ID" value="NZ_FXTI01000007.1"/>
</dbReference>
<dbReference type="SUPFAM" id="SSF49764">
    <property type="entry name" value="HSP20-like chaperones"/>
    <property type="match status" value="1"/>
</dbReference>
<dbReference type="CDD" id="cd06464">
    <property type="entry name" value="ACD_sHsps-like"/>
    <property type="match status" value="1"/>
</dbReference>
<evidence type="ECO:0000313" key="4">
    <source>
        <dbReference type="EMBL" id="SMO75634.1"/>
    </source>
</evidence>
<evidence type="ECO:0000256" key="1">
    <source>
        <dbReference type="PROSITE-ProRule" id="PRU00285"/>
    </source>
</evidence>
<feature type="domain" description="SHSP" evidence="3">
    <location>
        <begin position="28"/>
        <end position="140"/>
    </location>
</feature>
<protein>
    <submittedName>
        <fullName evidence="4">HSP20 family protein</fullName>
    </submittedName>
</protein>
<dbReference type="InterPro" id="IPR008978">
    <property type="entry name" value="HSP20-like_chaperone"/>
</dbReference>